<keyword evidence="3 5" id="KW-0863">Zinc-finger</keyword>
<dbReference type="InterPro" id="IPR013087">
    <property type="entry name" value="Znf_C2H2_type"/>
</dbReference>
<evidence type="ECO:0000256" key="4">
    <source>
        <dbReference type="ARBA" id="ARBA00022833"/>
    </source>
</evidence>
<proteinExistence type="predicted"/>
<dbReference type="Gene3D" id="3.30.160.60">
    <property type="entry name" value="Classic Zinc Finger"/>
    <property type="match status" value="3"/>
</dbReference>
<protein>
    <recommendedName>
        <fullName evidence="6">C2H2-type domain-containing protein</fullName>
    </recommendedName>
</protein>
<dbReference type="PANTHER" id="PTHR23235:SF120">
    <property type="entry name" value="KRUPPEL-LIKE FACTOR 15"/>
    <property type="match status" value="1"/>
</dbReference>
<dbReference type="GO" id="GO:0000981">
    <property type="term" value="F:DNA-binding transcription factor activity, RNA polymerase II-specific"/>
    <property type="evidence" value="ECO:0007669"/>
    <property type="project" value="TreeGrafter"/>
</dbReference>
<reference evidence="7" key="3">
    <citation type="submission" date="2025-09" db="UniProtKB">
        <authorList>
            <consortium name="Ensembl"/>
        </authorList>
    </citation>
    <scope>IDENTIFICATION</scope>
</reference>
<dbReference type="PROSITE" id="PS50157">
    <property type="entry name" value="ZINC_FINGER_C2H2_2"/>
    <property type="match status" value="1"/>
</dbReference>
<dbReference type="GO" id="GO:0000978">
    <property type="term" value="F:RNA polymerase II cis-regulatory region sequence-specific DNA binding"/>
    <property type="evidence" value="ECO:0007669"/>
    <property type="project" value="TreeGrafter"/>
</dbReference>
<reference evidence="7" key="2">
    <citation type="submission" date="2025-08" db="UniProtKB">
        <authorList>
            <consortium name="Ensembl"/>
        </authorList>
    </citation>
    <scope>IDENTIFICATION</scope>
</reference>
<evidence type="ECO:0000313" key="8">
    <source>
        <dbReference type="Proteomes" id="UP000694390"/>
    </source>
</evidence>
<keyword evidence="4" id="KW-0862">Zinc</keyword>
<organism evidence="7 8">
    <name type="scientific">Gopherus evgoodei</name>
    <name type="common">Goodes thornscrub tortoise</name>
    <dbReference type="NCBI Taxonomy" id="1825980"/>
    <lineage>
        <taxon>Eukaryota</taxon>
        <taxon>Metazoa</taxon>
        <taxon>Chordata</taxon>
        <taxon>Craniata</taxon>
        <taxon>Vertebrata</taxon>
        <taxon>Euteleostomi</taxon>
        <taxon>Archelosauria</taxon>
        <taxon>Testudinata</taxon>
        <taxon>Testudines</taxon>
        <taxon>Cryptodira</taxon>
        <taxon>Durocryptodira</taxon>
        <taxon>Testudinoidea</taxon>
        <taxon>Testudinidae</taxon>
        <taxon>Gopherus</taxon>
    </lineage>
</organism>
<dbReference type="GO" id="GO:0008270">
    <property type="term" value="F:zinc ion binding"/>
    <property type="evidence" value="ECO:0007669"/>
    <property type="project" value="UniProtKB-KW"/>
</dbReference>
<dbReference type="Ensembl" id="ENSGEVT00005002880.1">
    <property type="protein sequence ID" value="ENSGEVP00005002749.1"/>
    <property type="gene ID" value="ENSGEVG00005002045.1"/>
</dbReference>
<dbReference type="OrthoDB" id="3437960at2759"/>
<dbReference type="FunFam" id="3.30.160.60:FF:001325">
    <property type="entry name" value="zinc finger protein 200"/>
    <property type="match status" value="1"/>
</dbReference>
<dbReference type="PANTHER" id="PTHR23235">
    <property type="entry name" value="KRUEPPEL-LIKE TRANSCRIPTION FACTOR"/>
    <property type="match status" value="1"/>
</dbReference>
<keyword evidence="8" id="KW-1185">Reference proteome</keyword>
<feature type="domain" description="C2H2-type" evidence="6">
    <location>
        <begin position="64"/>
        <end position="90"/>
    </location>
</feature>
<name>A0A8C4XWY9_9SAUR</name>
<evidence type="ECO:0000313" key="7">
    <source>
        <dbReference type="Ensembl" id="ENSGEVP00005002749.1"/>
    </source>
</evidence>
<evidence type="ECO:0000256" key="3">
    <source>
        <dbReference type="ARBA" id="ARBA00022771"/>
    </source>
</evidence>
<keyword evidence="1" id="KW-0479">Metal-binding</keyword>
<evidence type="ECO:0000256" key="5">
    <source>
        <dbReference type="PROSITE-ProRule" id="PRU00042"/>
    </source>
</evidence>
<evidence type="ECO:0000256" key="2">
    <source>
        <dbReference type="ARBA" id="ARBA00022737"/>
    </source>
</evidence>
<dbReference type="Proteomes" id="UP000694390">
    <property type="component" value="Chromosome 2"/>
</dbReference>
<keyword evidence="2" id="KW-0677">Repeat</keyword>
<dbReference type="InterPro" id="IPR036236">
    <property type="entry name" value="Znf_C2H2_sf"/>
</dbReference>
<evidence type="ECO:0000259" key="6">
    <source>
        <dbReference type="PROSITE" id="PS50157"/>
    </source>
</evidence>
<dbReference type="SUPFAM" id="SSF57667">
    <property type="entry name" value="beta-beta-alpha zinc fingers"/>
    <property type="match status" value="2"/>
</dbReference>
<sequence length="148" mass="16909">MEQLPPLPQRILTGEKPYNCAEYKESFCLQPRLRKHQLSHAGQGAYVCSNLNKHCRIHTGERPFPCLCGKSFIQKHHLQRHLRVHGGPRLQQWGTWGDGFPVPAPQANPAGERLYPCIKCMEKCRTAPKHWLVLHESSQHPCKMGGQD</sequence>
<reference evidence="7" key="1">
    <citation type="submission" date="2019-06" db="EMBL/GenBank/DDBJ databases">
        <title>G10K-VGP Goodes thornscrub tortoise genome, primary haplotype.</title>
        <authorList>
            <person name="Murphy B."/>
            <person name="Edwards T."/>
            <person name="Rhie A."/>
            <person name="Koren S."/>
            <person name="Phillippy A."/>
            <person name="Fedrigo O."/>
            <person name="Haase B."/>
            <person name="Mountcastle J."/>
            <person name="Lewin H."/>
            <person name="Damas J."/>
            <person name="Howe K."/>
            <person name="Formenti G."/>
            <person name="Myers G."/>
            <person name="Durbin R."/>
            <person name="Jarvis E.D."/>
        </authorList>
    </citation>
    <scope>NUCLEOTIDE SEQUENCE [LARGE SCALE GENOMIC DNA]</scope>
</reference>
<evidence type="ECO:0000256" key="1">
    <source>
        <dbReference type="ARBA" id="ARBA00022723"/>
    </source>
</evidence>
<dbReference type="AlphaFoldDB" id="A0A8C4XWY9"/>
<accession>A0A8C4XWY9</accession>